<dbReference type="GO" id="GO:0005737">
    <property type="term" value="C:cytoplasm"/>
    <property type="evidence" value="ECO:0007669"/>
    <property type="project" value="TreeGrafter"/>
</dbReference>
<dbReference type="PANTHER" id="PTHR11538:SF26">
    <property type="entry name" value="FERREDOXIN-FOLD ANTICODON-BINDING DOMAIN-CONTAINING PROTEIN 1"/>
    <property type="match status" value="1"/>
</dbReference>
<comment type="caution">
    <text evidence="2">The sequence shown here is derived from an EMBL/GenBank/DDBJ whole genome shotgun (WGS) entry which is preliminary data.</text>
</comment>
<organism evidence="2 3">
    <name type="scientific">Pseudoalteromonas luteoviolacea NCIMB 1942</name>
    <dbReference type="NCBI Taxonomy" id="1365253"/>
    <lineage>
        <taxon>Bacteria</taxon>
        <taxon>Pseudomonadati</taxon>
        <taxon>Pseudomonadota</taxon>
        <taxon>Gammaproteobacteria</taxon>
        <taxon>Alteromonadales</taxon>
        <taxon>Pseudoalteromonadaceae</taxon>
        <taxon>Pseudoalteromonas</taxon>
    </lineage>
</organism>
<accession>A0A166ZVM6</accession>
<evidence type="ECO:0000313" key="3">
    <source>
        <dbReference type="Proteomes" id="UP000076587"/>
    </source>
</evidence>
<proteinExistence type="predicted"/>
<feature type="domain" description="25S rRNA (uridine-N(3))-methyltransferase BMT5-like" evidence="1">
    <location>
        <begin position="10"/>
        <end position="180"/>
    </location>
</feature>
<dbReference type="GO" id="GO:0070475">
    <property type="term" value="P:rRNA base methylation"/>
    <property type="evidence" value="ECO:0007669"/>
    <property type="project" value="InterPro"/>
</dbReference>
<dbReference type="InterPro" id="IPR019446">
    <property type="entry name" value="BMT5-like"/>
</dbReference>
<name>A0A166ZVM6_9GAMM</name>
<dbReference type="PATRIC" id="fig|1365253.3.peg.3957"/>
<dbReference type="PANTHER" id="PTHR11538">
    <property type="entry name" value="PHENYLALANYL-TRNA SYNTHETASE"/>
    <property type="match status" value="1"/>
</dbReference>
<dbReference type="EMBL" id="AUXT01000188">
    <property type="protein sequence ID" value="KZN44714.1"/>
    <property type="molecule type" value="Genomic_DNA"/>
</dbReference>
<protein>
    <recommendedName>
        <fullName evidence="1">25S rRNA (uridine-N(3))-methyltransferase BMT5-like domain-containing protein</fullName>
    </recommendedName>
</protein>
<gene>
    <name evidence="2" type="ORF">N482_16110</name>
</gene>
<dbReference type="GO" id="GO:0070042">
    <property type="term" value="F:rRNA (uridine-N3-)-methyltransferase activity"/>
    <property type="evidence" value="ECO:0007669"/>
    <property type="project" value="InterPro"/>
</dbReference>
<dbReference type="AlphaFoldDB" id="A0A166ZVM6"/>
<dbReference type="OrthoDB" id="6116173at2"/>
<evidence type="ECO:0000259" key="1">
    <source>
        <dbReference type="Pfam" id="PF10354"/>
    </source>
</evidence>
<dbReference type="Proteomes" id="UP000076587">
    <property type="component" value="Unassembled WGS sequence"/>
</dbReference>
<dbReference type="RefSeq" id="WP_063378357.1">
    <property type="nucleotide sequence ID" value="NZ_AUXT01000188.1"/>
</dbReference>
<reference evidence="2 3" key="1">
    <citation type="submission" date="2013-07" db="EMBL/GenBank/DDBJ databases">
        <title>Comparative Genomic and Metabolomic Analysis of Twelve Strains of Pseudoalteromonas luteoviolacea.</title>
        <authorList>
            <person name="Vynne N.G."/>
            <person name="Mansson M."/>
            <person name="Gram L."/>
        </authorList>
    </citation>
    <scope>NUCLEOTIDE SEQUENCE [LARGE SCALE GENOMIC DNA]</scope>
    <source>
        <strain evidence="2 3">NCIMB 1942</strain>
    </source>
</reference>
<dbReference type="Pfam" id="PF10354">
    <property type="entry name" value="BMT5-like"/>
    <property type="match status" value="1"/>
</dbReference>
<sequence length="263" mass="30373">MKLNPQWRILTVGDGDLSFSYSIQKHLKPKSLVASIYDSESALREKYQEHALDSLLRTGVQVLTEFDATNTDSWQRLEQQQFDAVIFQFPLIPAFASHDEFKQNQLSINTLNRRLLRYFLANAQSNVLDKQGPMISIITSKDVKPYCEWNLEQTLHQGLNITYLGQADFNIDLFPDYKIRNVDRDKHVKDTRGISYFWSSKTDTAQTLSLAMPDYLSDSHCGMCRAGPFLTEQDKQAHYASKKHKQMSAHEKAWQAFLATEQR</sequence>
<evidence type="ECO:0000313" key="2">
    <source>
        <dbReference type="EMBL" id="KZN44714.1"/>
    </source>
</evidence>